<dbReference type="InterPro" id="IPR050794">
    <property type="entry name" value="CPA2_transporter"/>
</dbReference>
<feature type="transmembrane region" description="Helical" evidence="7">
    <location>
        <begin position="216"/>
        <end position="240"/>
    </location>
</feature>
<evidence type="ECO:0000313" key="10">
    <source>
        <dbReference type="Proteomes" id="UP000535543"/>
    </source>
</evidence>
<reference evidence="9 10" key="1">
    <citation type="submission" date="2019-05" db="EMBL/GenBank/DDBJ databases">
        <authorList>
            <person name="Lee S.D."/>
        </authorList>
    </citation>
    <scope>NUCLEOTIDE SEQUENCE [LARGE SCALE GENOMIC DNA]</scope>
    <source>
        <strain evidence="9 10">YC2-7</strain>
    </source>
</reference>
<feature type="transmembrane region" description="Helical" evidence="7">
    <location>
        <begin position="39"/>
        <end position="57"/>
    </location>
</feature>
<dbReference type="GO" id="GO:1902600">
    <property type="term" value="P:proton transmembrane transport"/>
    <property type="evidence" value="ECO:0007669"/>
    <property type="project" value="InterPro"/>
</dbReference>
<dbReference type="PANTHER" id="PTHR32468:SF0">
    <property type="entry name" value="K(+)_H(+) ANTIPORTER 1"/>
    <property type="match status" value="1"/>
</dbReference>
<keyword evidence="3 7" id="KW-0812">Transmembrane</keyword>
<comment type="caution">
    <text evidence="9">The sequence shown here is derived from an EMBL/GenBank/DDBJ whole genome shotgun (WGS) entry which is preliminary data.</text>
</comment>
<feature type="transmembrane region" description="Helical" evidence="7">
    <location>
        <begin position="306"/>
        <end position="326"/>
    </location>
</feature>
<sequence>MVKHSGAEVFAFVLIDIAVIIVVARLFGRAARFVRQPAVVGEIVAGIALGPSLLGALPGDLDGHLFPPDVVPYLKVLASLGLVLFMFIVGLELDVALIRGRGRTAGTISLLSIVFPFALGAAATLILHPLHDHVIGEGGKEKAVSMLALTLFMGVAMSITAFPVLARILADRKMHRTTVGVLALASAAVDDIIAWTLLAFVVAVVKGGSPLEVLKIVAMSAVFAVVMFTVVRPLLVRLLGWYKRAGRVTPDILAVVLVGVLVCAFITAKIGIHEIFGAFLFGAILPREGAHEMTQEILEKLEQMSVLLLLPLFFVVTGFGVNIVGLTGSAPLQLLLILAVAIGGKFIGAYGGARMQRMPRQQSGAIAILMNTRGLTELVILSVGKELGVLDTELFTMMVLMALITTALAEPLLRIVYPEKAIQRDIEAAAKSALGTEQKHRILVVVDGPPGVATERMLRLADAAIAGREPGEILLSRFLPAADHNPRGLELGAGALPDLVGMAEAVEGLERFAHESGVTTRIKVLCRFSSEPGRDVQRQIVTTDAEALVVSAEWTRRNKEAFDELDDVTVLVVSSELPDVWFGSGTEAALALADGRLLVRDDGSGDARRAVLVAGRAALVRGAELIGVVSADAAKVKRKLTYSLEPLQTAGTAIAVVPLTDSSIAQNRITAAARVIDRTGGSEINLRDEITAVVDARVAQR</sequence>
<dbReference type="GO" id="GO:0016020">
    <property type="term" value="C:membrane"/>
    <property type="evidence" value="ECO:0007669"/>
    <property type="project" value="UniProtKB-SubCell"/>
</dbReference>
<dbReference type="GO" id="GO:0015297">
    <property type="term" value="F:antiporter activity"/>
    <property type="evidence" value="ECO:0007669"/>
    <property type="project" value="InterPro"/>
</dbReference>
<protein>
    <submittedName>
        <fullName evidence="9">Cation/H(+) antiporter</fullName>
    </submittedName>
</protein>
<evidence type="ECO:0000256" key="3">
    <source>
        <dbReference type="ARBA" id="ARBA00022692"/>
    </source>
</evidence>
<evidence type="ECO:0000256" key="4">
    <source>
        <dbReference type="ARBA" id="ARBA00022989"/>
    </source>
</evidence>
<proteinExistence type="predicted"/>
<organism evidence="9 10">
    <name type="scientific">Antrihabitans stalactiti</name>
    <dbReference type="NCBI Taxonomy" id="2584121"/>
    <lineage>
        <taxon>Bacteria</taxon>
        <taxon>Bacillati</taxon>
        <taxon>Actinomycetota</taxon>
        <taxon>Actinomycetes</taxon>
        <taxon>Mycobacteriales</taxon>
        <taxon>Nocardiaceae</taxon>
        <taxon>Antrihabitans</taxon>
    </lineage>
</organism>
<dbReference type="Gene3D" id="1.20.1530.20">
    <property type="match status" value="1"/>
</dbReference>
<keyword evidence="4 7" id="KW-1133">Transmembrane helix</keyword>
<evidence type="ECO:0000259" key="8">
    <source>
        <dbReference type="Pfam" id="PF00999"/>
    </source>
</evidence>
<accession>A0A848KD96</accession>
<dbReference type="Proteomes" id="UP000535543">
    <property type="component" value="Unassembled WGS sequence"/>
</dbReference>
<dbReference type="InterPro" id="IPR038770">
    <property type="entry name" value="Na+/solute_symporter_sf"/>
</dbReference>
<reference evidence="9 10" key="2">
    <citation type="submission" date="2020-06" db="EMBL/GenBank/DDBJ databases">
        <title>Antribacter stalactiti gen. nov., sp. nov., a new member of the family Nacardiaceae isolated from a cave.</title>
        <authorList>
            <person name="Kim I.S."/>
        </authorList>
    </citation>
    <scope>NUCLEOTIDE SEQUENCE [LARGE SCALE GENOMIC DNA]</scope>
    <source>
        <strain evidence="9 10">YC2-7</strain>
    </source>
</reference>
<keyword evidence="6 7" id="KW-0472">Membrane</keyword>
<comment type="subcellular location">
    <subcellularLocation>
        <location evidence="1">Membrane</location>
        <topology evidence="1">Multi-pass membrane protein</topology>
    </subcellularLocation>
</comment>
<dbReference type="EMBL" id="VCQU01000004">
    <property type="protein sequence ID" value="NMN96231.1"/>
    <property type="molecule type" value="Genomic_DNA"/>
</dbReference>
<feature type="transmembrane region" description="Helical" evidence="7">
    <location>
        <begin position="6"/>
        <end position="27"/>
    </location>
</feature>
<feature type="domain" description="Cation/H+ exchanger transmembrane" evidence="8">
    <location>
        <begin position="22"/>
        <end position="408"/>
    </location>
</feature>
<evidence type="ECO:0000313" key="9">
    <source>
        <dbReference type="EMBL" id="NMN96231.1"/>
    </source>
</evidence>
<gene>
    <name evidence="9" type="ORF">FGL95_14420</name>
</gene>
<keyword evidence="5" id="KW-0406">Ion transport</keyword>
<dbReference type="InterPro" id="IPR006153">
    <property type="entry name" value="Cation/H_exchanger_TM"/>
</dbReference>
<evidence type="ECO:0000256" key="5">
    <source>
        <dbReference type="ARBA" id="ARBA00023065"/>
    </source>
</evidence>
<feature type="transmembrane region" description="Helical" evidence="7">
    <location>
        <begin position="110"/>
        <end position="131"/>
    </location>
</feature>
<feature type="transmembrane region" description="Helical" evidence="7">
    <location>
        <begin position="332"/>
        <end position="353"/>
    </location>
</feature>
<keyword evidence="10" id="KW-1185">Reference proteome</keyword>
<evidence type="ECO:0000256" key="7">
    <source>
        <dbReference type="SAM" id="Phobius"/>
    </source>
</evidence>
<feature type="transmembrane region" description="Helical" evidence="7">
    <location>
        <begin position="181"/>
        <end position="204"/>
    </location>
</feature>
<dbReference type="AlphaFoldDB" id="A0A848KD96"/>
<name>A0A848KD96_9NOCA</name>
<evidence type="ECO:0000256" key="6">
    <source>
        <dbReference type="ARBA" id="ARBA00023136"/>
    </source>
</evidence>
<evidence type="ECO:0000256" key="1">
    <source>
        <dbReference type="ARBA" id="ARBA00004141"/>
    </source>
</evidence>
<feature type="transmembrane region" description="Helical" evidence="7">
    <location>
        <begin position="252"/>
        <end position="270"/>
    </location>
</feature>
<evidence type="ECO:0000256" key="2">
    <source>
        <dbReference type="ARBA" id="ARBA00022448"/>
    </source>
</evidence>
<feature type="transmembrane region" description="Helical" evidence="7">
    <location>
        <begin position="77"/>
        <end position="98"/>
    </location>
</feature>
<keyword evidence="2" id="KW-0813">Transport</keyword>
<feature type="transmembrane region" description="Helical" evidence="7">
    <location>
        <begin position="143"/>
        <end position="169"/>
    </location>
</feature>
<dbReference type="Pfam" id="PF00999">
    <property type="entry name" value="Na_H_Exchanger"/>
    <property type="match status" value="1"/>
</dbReference>
<dbReference type="PANTHER" id="PTHR32468">
    <property type="entry name" value="CATION/H + ANTIPORTER"/>
    <property type="match status" value="1"/>
</dbReference>